<dbReference type="AlphaFoldDB" id="A0AAV9QVH7"/>
<evidence type="ECO:0000313" key="3">
    <source>
        <dbReference type="Proteomes" id="UP001311232"/>
    </source>
</evidence>
<sequence length="140" mass="15968">TPALPTASLHQRRFFSRTWKEEDLPACCRRQREFPPERKILSKSPEPTEMGNNPYCLSEPDEGSHLMQAEEKQARAKFSLPPEEVKVDEERVNVQPTGQGRAWVFGLIGYCVPQQSDSGAVKNLRGVTYKHTFTNIFSVF</sequence>
<evidence type="ECO:0000256" key="1">
    <source>
        <dbReference type="SAM" id="MobiDB-lite"/>
    </source>
</evidence>
<dbReference type="EMBL" id="JAHHUM010002790">
    <property type="protein sequence ID" value="KAK5600777.1"/>
    <property type="molecule type" value="Genomic_DNA"/>
</dbReference>
<name>A0AAV9QVH7_9TELE</name>
<comment type="caution">
    <text evidence="2">The sequence shown here is derived from an EMBL/GenBank/DDBJ whole genome shotgun (WGS) entry which is preliminary data.</text>
</comment>
<proteinExistence type="predicted"/>
<dbReference type="Proteomes" id="UP001311232">
    <property type="component" value="Unassembled WGS sequence"/>
</dbReference>
<feature type="non-terminal residue" evidence="2">
    <location>
        <position position="1"/>
    </location>
</feature>
<accession>A0AAV9QVH7</accession>
<keyword evidence="3" id="KW-1185">Reference proteome</keyword>
<feature type="region of interest" description="Disordered" evidence="1">
    <location>
        <begin position="35"/>
        <end position="61"/>
    </location>
</feature>
<reference evidence="2 3" key="1">
    <citation type="submission" date="2021-06" db="EMBL/GenBank/DDBJ databases">
        <authorList>
            <person name="Palmer J.M."/>
        </authorList>
    </citation>
    <scope>NUCLEOTIDE SEQUENCE [LARGE SCALE GENOMIC DNA]</scope>
    <source>
        <strain evidence="2 3">MEX-2019</strain>
        <tissue evidence="2">Muscle</tissue>
    </source>
</reference>
<gene>
    <name evidence="2" type="ORF">CRENBAI_010263</name>
</gene>
<protein>
    <submittedName>
        <fullName evidence="2">Uncharacterized protein</fullName>
    </submittedName>
</protein>
<organism evidence="2 3">
    <name type="scientific">Crenichthys baileyi</name>
    <name type="common">White River springfish</name>
    <dbReference type="NCBI Taxonomy" id="28760"/>
    <lineage>
        <taxon>Eukaryota</taxon>
        <taxon>Metazoa</taxon>
        <taxon>Chordata</taxon>
        <taxon>Craniata</taxon>
        <taxon>Vertebrata</taxon>
        <taxon>Euteleostomi</taxon>
        <taxon>Actinopterygii</taxon>
        <taxon>Neopterygii</taxon>
        <taxon>Teleostei</taxon>
        <taxon>Neoteleostei</taxon>
        <taxon>Acanthomorphata</taxon>
        <taxon>Ovalentaria</taxon>
        <taxon>Atherinomorphae</taxon>
        <taxon>Cyprinodontiformes</taxon>
        <taxon>Goodeidae</taxon>
        <taxon>Crenichthys</taxon>
    </lineage>
</organism>
<evidence type="ECO:0000313" key="2">
    <source>
        <dbReference type="EMBL" id="KAK5600777.1"/>
    </source>
</evidence>